<feature type="compositionally biased region" description="Basic residues" evidence="1">
    <location>
        <begin position="87"/>
        <end position="99"/>
    </location>
</feature>
<name>A0AAE0D5P4_COLKA</name>
<keyword evidence="3" id="KW-1185">Reference proteome</keyword>
<feature type="compositionally biased region" description="Basic residues" evidence="1">
    <location>
        <begin position="109"/>
        <end position="118"/>
    </location>
</feature>
<feature type="compositionally biased region" description="Gly residues" evidence="1">
    <location>
        <begin position="191"/>
        <end position="200"/>
    </location>
</feature>
<protein>
    <submittedName>
        <fullName evidence="2">Uncharacterized protein</fullName>
    </submittedName>
</protein>
<evidence type="ECO:0000313" key="3">
    <source>
        <dbReference type="Proteomes" id="UP001281614"/>
    </source>
</evidence>
<reference evidence="2" key="1">
    <citation type="submission" date="2023-02" db="EMBL/GenBank/DDBJ databases">
        <title>Colletotrichum kahawae CIFC_Que2 genome sequencing and assembly.</title>
        <authorList>
            <person name="Baroncelli R."/>
        </authorList>
    </citation>
    <scope>NUCLEOTIDE SEQUENCE</scope>
    <source>
        <strain evidence="2">CIFC_Que2</strain>
    </source>
</reference>
<evidence type="ECO:0000256" key="1">
    <source>
        <dbReference type="SAM" id="MobiDB-lite"/>
    </source>
</evidence>
<accession>A0AAE0D5P4</accession>
<sequence>MARRRAKVYDANGNEVRNEHGDCVFANYDPDDTVRLCKEGGQYGRPEFRGWRYCSRAKHCAAAADFRDGDRDDFLVCKTHNQQSWKSKQRAKNKQHLVRTTKPTPRGPRTPKKGKATKTGRVEKAITPKKTKVTAGTTPKKAKKTKKEKSELFVSSEEDSNDEDGECETDVDMPTAHIPRRYPGPDDDAPGSGGMGGGMSGQLIAV</sequence>
<feature type="compositionally biased region" description="Acidic residues" evidence="1">
    <location>
        <begin position="156"/>
        <end position="171"/>
    </location>
</feature>
<evidence type="ECO:0000313" key="2">
    <source>
        <dbReference type="EMBL" id="KAK2758529.1"/>
    </source>
</evidence>
<proteinExistence type="predicted"/>
<dbReference type="Proteomes" id="UP001281614">
    <property type="component" value="Unassembled WGS sequence"/>
</dbReference>
<dbReference type="AlphaFoldDB" id="A0AAE0D5P4"/>
<feature type="region of interest" description="Disordered" evidence="1">
    <location>
        <begin position="85"/>
        <end position="206"/>
    </location>
</feature>
<dbReference type="EMBL" id="VYYT01000189">
    <property type="protein sequence ID" value="KAK2758529.1"/>
    <property type="molecule type" value="Genomic_DNA"/>
</dbReference>
<gene>
    <name evidence="2" type="ORF">CKAH01_05577</name>
</gene>
<comment type="caution">
    <text evidence="2">The sequence shown here is derived from an EMBL/GenBank/DDBJ whole genome shotgun (WGS) entry which is preliminary data.</text>
</comment>
<organism evidence="2 3">
    <name type="scientific">Colletotrichum kahawae</name>
    <name type="common">Coffee berry disease fungus</name>
    <dbReference type="NCBI Taxonomy" id="34407"/>
    <lineage>
        <taxon>Eukaryota</taxon>
        <taxon>Fungi</taxon>
        <taxon>Dikarya</taxon>
        <taxon>Ascomycota</taxon>
        <taxon>Pezizomycotina</taxon>
        <taxon>Sordariomycetes</taxon>
        <taxon>Hypocreomycetidae</taxon>
        <taxon>Glomerellales</taxon>
        <taxon>Glomerellaceae</taxon>
        <taxon>Colletotrichum</taxon>
        <taxon>Colletotrichum gloeosporioides species complex</taxon>
    </lineage>
</organism>